<dbReference type="OrthoDB" id="7069101at2"/>
<evidence type="ECO:0000256" key="4">
    <source>
        <dbReference type="ARBA" id="ARBA00023136"/>
    </source>
</evidence>
<dbReference type="GO" id="GO:0016020">
    <property type="term" value="C:membrane"/>
    <property type="evidence" value="ECO:0007669"/>
    <property type="project" value="UniProtKB-SubCell"/>
</dbReference>
<feature type="transmembrane region" description="Helical" evidence="5">
    <location>
        <begin position="295"/>
        <end position="317"/>
    </location>
</feature>
<dbReference type="InterPro" id="IPR006201">
    <property type="entry name" value="Neur_channel"/>
</dbReference>
<dbReference type="PANTHER" id="PTHR18945">
    <property type="entry name" value="NEUROTRANSMITTER GATED ION CHANNEL"/>
    <property type="match status" value="1"/>
</dbReference>
<comment type="caution">
    <text evidence="8">The sequence shown here is derived from an EMBL/GenBank/DDBJ whole genome shotgun (WGS) entry which is preliminary data.</text>
</comment>
<organism evidence="8 9">
    <name type="scientific">Ruegeria marisrubri</name>
    <dbReference type="NCBI Taxonomy" id="1685379"/>
    <lineage>
        <taxon>Bacteria</taxon>
        <taxon>Pseudomonadati</taxon>
        <taxon>Pseudomonadota</taxon>
        <taxon>Alphaproteobacteria</taxon>
        <taxon>Rhodobacterales</taxon>
        <taxon>Roseobacteraceae</taxon>
        <taxon>Ruegeria</taxon>
    </lineage>
</organism>
<evidence type="ECO:0000313" key="8">
    <source>
        <dbReference type="EMBL" id="KUJ76478.1"/>
    </source>
</evidence>
<comment type="subcellular location">
    <subcellularLocation>
        <location evidence="1">Membrane</location>
        <topology evidence="1">Multi-pass membrane protein</topology>
    </subcellularLocation>
</comment>
<keyword evidence="3 5" id="KW-1133">Transmembrane helix</keyword>
<evidence type="ECO:0000256" key="5">
    <source>
        <dbReference type="SAM" id="Phobius"/>
    </source>
</evidence>
<dbReference type="InterPro" id="IPR038050">
    <property type="entry name" value="Neuro_actylchol_rec"/>
</dbReference>
<evidence type="ECO:0000313" key="9">
    <source>
        <dbReference type="Proteomes" id="UP000053791"/>
    </source>
</evidence>
<dbReference type="GO" id="GO:0005230">
    <property type="term" value="F:extracellular ligand-gated monoatomic ion channel activity"/>
    <property type="evidence" value="ECO:0007669"/>
    <property type="project" value="InterPro"/>
</dbReference>
<dbReference type="Gene3D" id="1.20.58.390">
    <property type="entry name" value="Neurotransmitter-gated ion-channel transmembrane domain"/>
    <property type="match status" value="1"/>
</dbReference>
<keyword evidence="2 5" id="KW-0812">Transmembrane</keyword>
<keyword evidence="6" id="KW-0732">Signal</keyword>
<dbReference type="Pfam" id="PF02931">
    <property type="entry name" value="Neur_chan_LBD"/>
    <property type="match status" value="1"/>
</dbReference>
<dbReference type="InterPro" id="IPR036719">
    <property type="entry name" value="Neuro-gated_channel_TM_sf"/>
</dbReference>
<keyword evidence="4 5" id="KW-0472">Membrane</keyword>
<feature type="transmembrane region" description="Helical" evidence="5">
    <location>
        <begin position="238"/>
        <end position="259"/>
    </location>
</feature>
<dbReference type="InterPro" id="IPR036734">
    <property type="entry name" value="Neur_chan_lig-bd_sf"/>
</dbReference>
<dbReference type="RefSeq" id="WP_068348351.1">
    <property type="nucleotide sequence ID" value="NZ_LQBQ01000035.1"/>
</dbReference>
<evidence type="ECO:0000256" key="2">
    <source>
        <dbReference type="ARBA" id="ARBA00022692"/>
    </source>
</evidence>
<proteinExistence type="predicted"/>
<dbReference type="Gene3D" id="2.70.170.10">
    <property type="entry name" value="Neurotransmitter-gated ion-channel ligand-binding domain"/>
    <property type="match status" value="1"/>
</dbReference>
<feature type="signal peptide" evidence="6">
    <location>
        <begin position="1"/>
        <end position="30"/>
    </location>
</feature>
<protein>
    <recommendedName>
        <fullName evidence="7">Neurotransmitter-gated ion-channel ligand-binding domain-containing protein</fullName>
    </recommendedName>
</protein>
<reference evidence="8 9" key="1">
    <citation type="submission" date="2015-12" db="EMBL/GenBank/DDBJ databases">
        <authorList>
            <person name="Shamseldin A."/>
            <person name="Moawad H."/>
            <person name="Abd El-Rahim W.M."/>
            <person name="Sadowsky M.J."/>
        </authorList>
    </citation>
    <scope>NUCLEOTIDE SEQUENCE [LARGE SCALE GENOMIC DNA]</scope>
    <source>
        <strain evidence="8 9">ZGT118</strain>
    </source>
</reference>
<dbReference type="EMBL" id="LQBQ01000035">
    <property type="protein sequence ID" value="KUJ76478.1"/>
    <property type="molecule type" value="Genomic_DNA"/>
</dbReference>
<dbReference type="InterPro" id="IPR006202">
    <property type="entry name" value="Neur_chan_lig-bd"/>
</dbReference>
<feature type="transmembrane region" description="Helical" evidence="5">
    <location>
        <begin position="266"/>
        <end position="283"/>
    </location>
</feature>
<feature type="chain" id="PRO_5007054160" description="Neurotransmitter-gated ion-channel ligand-binding domain-containing protein" evidence="6">
    <location>
        <begin position="31"/>
        <end position="360"/>
    </location>
</feature>
<dbReference type="STRING" id="1685379.AVO45_11855"/>
<dbReference type="SUPFAM" id="SSF90112">
    <property type="entry name" value="Neurotransmitter-gated ion-channel transmembrane pore"/>
    <property type="match status" value="1"/>
</dbReference>
<gene>
    <name evidence="8" type="ORF">AVO45_11855</name>
</gene>
<dbReference type="SUPFAM" id="SSF63712">
    <property type="entry name" value="Nicotinic receptor ligand binding domain-like"/>
    <property type="match status" value="1"/>
</dbReference>
<evidence type="ECO:0000256" key="1">
    <source>
        <dbReference type="ARBA" id="ARBA00004141"/>
    </source>
</evidence>
<evidence type="ECO:0000256" key="6">
    <source>
        <dbReference type="SAM" id="SignalP"/>
    </source>
</evidence>
<accession>A0A0X3TL60</accession>
<feature type="domain" description="Neurotransmitter-gated ion-channel ligand-binding" evidence="7">
    <location>
        <begin position="43"/>
        <end position="176"/>
    </location>
</feature>
<name>A0A0X3TL60_9RHOB</name>
<keyword evidence="9" id="KW-1185">Reference proteome</keyword>
<dbReference type="GO" id="GO:0004888">
    <property type="term" value="F:transmembrane signaling receptor activity"/>
    <property type="evidence" value="ECO:0007669"/>
    <property type="project" value="InterPro"/>
</dbReference>
<feature type="transmembrane region" description="Helical" evidence="5">
    <location>
        <begin position="338"/>
        <end position="359"/>
    </location>
</feature>
<evidence type="ECO:0000259" key="7">
    <source>
        <dbReference type="Pfam" id="PF02931"/>
    </source>
</evidence>
<dbReference type="Proteomes" id="UP000053791">
    <property type="component" value="Unassembled WGS sequence"/>
</dbReference>
<dbReference type="AlphaFoldDB" id="A0A0X3TL60"/>
<evidence type="ECO:0000256" key="3">
    <source>
        <dbReference type="ARBA" id="ARBA00022989"/>
    </source>
</evidence>
<sequence length="360" mass="40798">MYFLRLSRLLIFNFALLLAGLFHSPGPAGAQDMLSEGFATRVEIPDEPLQVGIGIQIDQITGVDQKAENYGAVVVIRGEWKDPELAFDPEERGREVLVVDPKKLADYAASIGAVIPVFVIQNQQSNRWIHESVAAVHSDGHVVYVEKSSLTLQAPHFNFLQYPFDTQEFHFKVDSILPSEFVSFVPLHEFSGLGDQLGEEEWILDNDRMEKNHIIGVSGRISDQVDLVFEGRRHLTYYIIRVFLPMLVLVTVSWALFFLDEYRKRIEISGANLLVFVAFNWAISADLPKLGYLTFVDFILQWMFLVTGAIIVFNVVLRKIKVSGRGDLARKLDNYVIKWIYPLGYAAIVGWAVYAYLLAP</sequence>